<reference evidence="1 2" key="1">
    <citation type="journal article" date="2014" name="Agronomy (Basel)">
        <title>A Draft Genome Sequence for Ensete ventricosum, the Drought-Tolerant Tree Against Hunger.</title>
        <authorList>
            <person name="Harrison J."/>
            <person name="Moore K.A."/>
            <person name="Paszkiewicz K."/>
            <person name="Jones T."/>
            <person name="Grant M."/>
            <person name="Ambacheew D."/>
            <person name="Muzemil S."/>
            <person name="Studholme D.J."/>
        </authorList>
    </citation>
    <scope>NUCLEOTIDE SEQUENCE [LARGE SCALE GENOMIC DNA]</scope>
</reference>
<evidence type="ECO:0000313" key="2">
    <source>
        <dbReference type="Proteomes" id="UP000287651"/>
    </source>
</evidence>
<protein>
    <submittedName>
        <fullName evidence="1">Uncharacterized protein</fullName>
    </submittedName>
</protein>
<comment type="caution">
    <text evidence="1">The sequence shown here is derived from an EMBL/GenBank/DDBJ whole genome shotgun (WGS) entry which is preliminary data.</text>
</comment>
<proteinExistence type="predicted"/>
<accession>A0A426ZAA5</accession>
<dbReference type="EMBL" id="AMZH03007611">
    <property type="protein sequence ID" value="RRT60889.1"/>
    <property type="molecule type" value="Genomic_DNA"/>
</dbReference>
<dbReference type="AlphaFoldDB" id="A0A426ZAA5"/>
<organism evidence="1 2">
    <name type="scientific">Ensete ventricosum</name>
    <name type="common">Abyssinian banana</name>
    <name type="synonym">Musa ensete</name>
    <dbReference type="NCBI Taxonomy" id="4639"/>
    <lineage>
        <taxon>Eukaryota</taxon>
        <taxon>Viridiplantae</taxon>
        <taxon>Streptophyta</taxon>
        <taxon>Embryophyta</taxon>
        <taxon>Tracheophyta</taxon>
        <taxon>Spermatophyta</taxon>
        <taxon>Magnoliopsida</taxon>
        <taxon>Liliopsida</taxon>
        <taxon>Zingiberales</taxon>
        <taxon>Musaceae</taxon>
        <taxon>Ensete</taxon>
    </lineage>
</organism>
<evidence type="ECO:0000313" key="1">
    <source>
        <dbReference type="EMBL" id="RRT60889.1"/>
    </source>
</evidence>
<gene>
    <name evidence="1" type="ORF">B296_00017812</name>
</gene>
<sequence>MLLPPLPHFQPSVPCFTLPSPSAASSSYPKEDCCRPPLFLLSSSIASQSSAAHYPCRRYHPLAVDILHPLAATAASAALASAISLPPLSSLPSPPCCRCIPCVPCSQSCLPLHLHHRRCQLPDPALPNLFLAVASIAGHNRAPLQSPPLLAASPLLSALTTATCRQSPLPPPLPLLPSLPQSFPIAPLPLHLPAATATTPCYRLLSSAPSPTPLTAICI</sequence>
<dbReference type="Proteomes" id="UP000287651">
    <property type="component" value="Unassembled WGS sequence"/>
</dbReference>
<name>A0A426ZAA5_ENSVE</name>